<organism evidence="4 5">
    <name type="scientific">Paraflavisolibacter caeni</name>
    <dbReference type="NCBI Taxonomy" id="2982496"/>
    <lineage>
        <taxon>Bacteria</taxon>
        <taxon>Pseudomonadati</taxon>
        <taxon>Bacteroidota</taxon>
        <taxon>Chitinophagia</taxon>
        <taxon>Chitinophagales</taxon>
        <taxon>Chitinophagaceae</taxon>
        <taxon>Paraflavisolibacter</taxon>
    </lineage>
</organism>
<dbReference type="InterPro" id="IPR034660">
    <property type="entry name" value="DinB/YfiT-like"/>
</dbReference>
<sequence>MKELLLQYAAYNTWANQQLMAVMNTLPPEKLTAIIPSSFNSLHQTVLHLLDAESIWWQRLKLQERIDRPSDTFDGNTQEALQALLQQNTQWQQWVQDATERMLEHVFHYKNSKREQFKQPVYQMLLHLFNHGTYHRGQIVNMLRQLGVEKLPATDFIVWSRKNGSK</sequence>
<accession>A0A9X2XVB5</accession>
<reference evidence="4" key="1">
    <citation type="submission" date="2022-09" db="EMBL/GenBank/DDBJ databases">
        <authorList>
            <person name="Yuan C."/>
            <person name="Ke Z."/>
        </authorList>
    </citation>
    <scope>NUCLEOTIDE SEQUENCE</scope>
    <source>
        <strain evidence="4">LB-8</strain>
    </source>
</reference>
<proteinExistence type="inferred from homology"/>
<protein>
    <submittedName>
        <fullName evidence="4">DinB family protein</fullName>
    </submittedName>
</protein>
<comment type="caution">
    <text evidence="4">The sequence shown here is derived from an EMBL/GenBank/DDBJ whole genome shotgun (WGS) entry which is preliminary data.</text>
</comment>
<evidence type="ECO:0000256" key="3">
    <source>
        <dbReference type="PIRSR" id="PIRSR607837-1"/>
    </source>
</evidence>
<evidence type="ECO:0000256" key="2">
    <source>
        <dbReference type="ARBA" id="ARBA00022723"/>
    </source>
</evidence>
<dbReference type="RefSeq" id="WP_279295850.1">
    <property type="nucleotide sequence ID" value="NZ_JAOTIF010000002.1"/>
</dbReference>
<dbReference type="PANTHER" id="PTHR37302:SF3">
    <property type="entry name" value="DAMAGE-INDUCIBLE PROTEIN DINB"/>
    <property type="match status" value="1"/>
</dbReference>
<dbReference type="PANTHER" id="PTHR37302">
    <property type="entry name" value="SLR1116 PROTEIN"/>
    <property type="match status" value="1"/>
</dbReference>
<feature type="binding site" evidence="3">
    <location>
        <position position="48"/>
    </location>
    <ligand>
        <name>a divalent metal cation</name>
        <dbReference type="ChEBI" id="CHEBI:60240"/>
    </ligand>
</feature>
<dbReference type="InterPro" id="IPR007837">
    <property type="entry name" value="DinB"/>
</dbReference>
<evidence type="ECO:0000313" key="5">
    <source>
        <dbReference type="Proteomes" id="UP001155483"/>
    </source>
</evidence>
<dbReference type="Gene3D" id="1.20.120.450">
    <property type="entry name" value="dinb family like domain"/>
    <property type="match status" value="1"/>
</dbReference>
<dbReference type="Proteomes" id="UP001155483">
    <property type="component" value="Unassembled WGS sequence"/>
</dbReference>
<dbReference type="AlphaFoldDB" id="A0A9X2XVB5"/>
<dbReference type="Pfam" id="PF05163">
    <property type="entry name" value="DinB"/>
    <property type="match status" value="1"/>
</dbReference>
<keyword evidence="5" id="KW-1185">Reference proteome</keyword>
<evidence type="ECO:0000256" key="1">
    <source>
        <dbReference type="ARBA" id="ARBA00008635"/>
    </source>
</evidence>
<name>A0A9X2XVB5_9BACT</name>
<dbReference type="SUPFAM" id="SSF109854">
    <property type="entry name" value="DinB/YfiT-like putative metalloenzymes"/>
    <property type="match status" value="1"/>
</dbReference>
<feature type="binding site" evidence="3">
    <location>
        <position position="131"/>
    </location>
    <ligand>
        <name>a divalent metal cation</name>
        <dbReference type="ChEBI" id="CHEBI:60240"/>
    </ligand>
</feature>
<dbReference type="EMBL" id="JAOTIF010000002">
    <property type="protein sequence ID" value="MCU7548403.1"/>
    <property type="molecule type" value="Genomic_DNA"/>
</dbReference>
<gene>
    <name evidence="4" type="ORF">OCK74_04715</name>
</gene>
<comment type="similarity">
    <text evidence="1">Belongs to the DinB family.</text>
</comment>
<dbReference type="GO" id="GO:0046872">
    <property type="term" value="F:metal ion binding"/>
    <property type="evidence" value="ECO:0007669"/>
    <property type="project" value="UniProtKB-KW"/>
</dbReference>
<reference evidence="4" key="2">
    <citation type="submission" date="2023-04" db="EMBL/GenBank/DDBJ databases">
        <title>Paracnuella aquatica gen. nov., sp. nov., a member of the family Chitinophagaceae isolated from a hot spring.</title>
        <authorList>
            <person name="Wang C."/>
        </authorList>
    </citation>
    <scope>NUCLEOTIDE SEQUENCE</scope>
    <source>
        <strain evidence="4">LB-8</strain>
    </source>
</reference>
<feature type="binding site" evidence="3">
    <location>
        <position position="135"/>
    </location>
    <ligand>
        <name>a divalent metal cation</name>
        <dbReference type="ChEBI" id="CHEBI:60240"/>
    </ligand>
</feature>
<evidence type="ECO:0000313" key="4">
    <source>
        <dbReference type="EMBL" id="MCU7548403.1"/>
    </source>
</evidence>
<keyword evidence="2 3" id="KW-0479">Metal-binding</keyword>